<proteinExistence type="predicted"/>
<name>A0AA41ZF22_9SPHN</name>
<dbReference type="AlphaFoldDB" id="A0AA41ZF22"/>
<organism evidence="1 2">
    <name type="scientific">Sphingomonas lycopersici</name>
    <dbReference type="NCBI Taxonomy" id="2951807"/>
    <lineage>
        <taxon>Bacteria</taxon>
        <taxon>Pseudomonadati</taxon>
        <taxon>Pseudomonadota</taxon>
        <taxon>Alphaproteobacteria</taxon>
        <taxon>Sphingomonadales</taxon>
        <taxon>Sphingomonadaceae</taxon>
        <taxon>Sphingomonas</taxon>
    </lineage>
</organism>
<comment type="caution">
    <text evidence="1">The sequence shown here is derived from an EMBL/GenBank/DDBJ whole genome shotgun (WGS) entry which is preliminary data.</text>
</comment>
<dbReference type="RefSeq" id="WP_265269039.1">
    <property type="nucleotide sequence ID" value="NZ_JANFAV010000007.1"/>
</dbReference>
<accession>A0AA41ZF22</accession>
<reference evidence="1" key="1">
    <citation type="submission" date="2022-06" db="EMBL/GenBank/DDBJ databases">
        <title>Sphingomonas sp. nov. isolated from rhizosphere soil of tomato.</title>
        <authorList>
            <person name="Dong H."/>
            <person name="Gao R."/>
        </authorList>
    </citation>
    <scope>NUCLEOTIDE SEQUENCE</scope>
    <source>
        <strain evidence="1">MMSM24</strain>
    </source>
</reference>
<evidence type="ECO:0000313" key="2">
    <source>
        <dbReference type="Proteomes" id="UP001165565"/>
    </source>
</evidence>
<dbReference type="Proteomes" id="UP001165565">
    <property type="component" value="Unassembled WGS sequence"/>
</dbReference>
<dbReference type="EMBL" id="JANFAV010000007">
    <property type="protein sequence ID" value="MCW6535436.1"/>
    <property type="molecule type" value="Genomic_DNA"/>
</dbReference>
<keyword evidence="2" id="KW-1185">Reference proteome</keyword>
<sequence>MTLNSPNHSNQSSSAGAVTASSDLPAALIGINEGSLLQGKPTDWSRDLFLNSEWRGAGYGYDDGRMQLDANGYPHSYMGAETSLLLQLPVVRSAARAGVYVVTYPAAMTCALQGTLGGATVVQPFVGGVGKIRLPATNNGALGIPTLRLSGPIPAGGVAMSIVKESDWYNPEATQALRTLGKVNRSMTARAVNGDRLFADNSPVANPTAFPTLRNAAGRYKGPTPNGPLCVEAQVDACNQAGQHMWHNQSHIDDDSVVAAEAAYVAANLAADARVFIELSNELWNFSFRQARESMLFGQRLGMGVAAATPGTLVPETIIFNDPGGKANTANSNTTLYACAIGDMIFMSVNGVGYQVYQALTANPAGTVITPISTEGANTADGKWKLIHGATSSILAGKRWIAKRSKEIWAIWDAAFATAGRQPPLHVVGAQAGGSGFTAIARDIFEWDNCWQAIDRLAIAPYWGGGVGAPPNTLYNYAINYPSPTYPHPWTATEKALVTTNIPAFLDAFFAVAGDTVDSALAQASAIKTQMATYLAGKGDTAGRVKLSSYECNHHVNFNIGGWPADHQAPLVTAHKSILTNARFFTLTARYLNGLTALGGEHCVFDRVGPMPTTYGTLSYWGLQEHDLDYSGRYNAVAGVNAVTG</sequence>
<protein>
    <submittedName>
        <fullName evidence="1">Uncharacterized protein</fullName>
    </submittedName>
</protein>
<gene>
    <name evidence="1" type="ORF">NEE01_11650</name>
</gene>
<evidence type="ECO:0000313" key="1">
    <source>
        <dbReference type="EMBL" id="MCW6535436.1"/>
    </source>
</evidence>